<evidence type="ECO:0000256" key="1">
    <source>
        <dbReference type="SAM" id="MobiDB-lite"/>
    </source>
</evidence>
<organism evidence="2 3">
    <name type="scientific">Lophium mytilinum</name>
    <dbReference type="NCBI Taxonomy" id="390894"/>
    <lineage>
        <taxon>Eukaryota</taxon>
        <taxon>Fungi</taxon>
        <taxon>Dikarya</taxon>
        <taxon>Ascomycota</taxon>
        <taxon>Pezizomycotina</taxon>
        <taxon>Dothideomycetes</taxon>
        <taxon>Pleosporomycetidae</taxon>
        <taxon>Mytilinidiales</taxon>
        <taxon>Mytilinidiaceae</taxon>
        <taxon>Lophium</taxon>
    </lineage>
</organism>
<feature type="region of interest" description="Disordered" evidence="1">
    <location>
        <begin position="191"/>
        <end position="221"/>
    </location>
</feature>
<evidence type="ECO:0008006" key="4">
    <source>
        <dbReference type="Google" id="ProtNLM"/>
    </source>
</evidence>
<gene>
    <name evidence="2" type="ORF">BU16DRAFT_530733</name>
</gene>
<proteinExistence type="predicted"/>
<feature type="compositionally biased region" description="Low complexity" evidence="1">
    <location>
        <begin position="21"/>
        <end position="32"/>
    </location>
</feature>
<protein>
    <recommendedName>
        <fullName evidence="4">DNA/RNA-binding protein Alba-like domain-containing protein</fullName>
    </recommendedName>
</protein>
<reference evidence="2" key="1">
    <citation type="journal article" date="2020" name="Stud. Mycol.">
        <title>101 Dothideomycetes genomes: a test case for predicting lifestyles and emergence of pathogens.</title>
        <authorList>
            <person name="Haridas S."/>
            <person name="Albert R."/>
            <person name="Binder M."/>
            <person name="Bloem J."/>
            <person name="Labutti K."/>
            <person name="Salamov A."/>
            <person name="Andreopoulos B."/>
            <person name="Baker S."/>
            <person name="Barry K."/>
            <person name="Bills G."/>
            <person name="Bluhm B."/>
            <person name="Cannon C."/>
            <person name="Castanera R."/>
            <person name="Culley D."/>
            <person name="Daum C."/>
            <person name="Ezra D."/>
            <person name="Gonzalez J."/>
            <person name="Henrissat B."/>
            <person name="Kuo A."/>
            <person name="Liang C."/>
            <person name="Lipzen A."/>
            <person name="Lutzoni F."/>
            <person name="Magnuson J."/>
            <person name="Mondo S."/>
            <person name="Nolan M."/>
            <person name="Ohm R."/>
            <person name="Pangilinan J."/>
            <person name="Park H.-J."/>
            <person name="Ramirez L."/>
            <person name="Alfaro M."/>
            <person name="Sun H."/>
            <person name="Tritt A."/>
            <person name="Yoshinaga Y."/>
            <person name="Zwiers L.-H."/>
            <person name="Turgeon B."/>
            <person name="Goodwin S."/>
            <person name="Spatafora J."/>
            <person name="Crous P."/>
            <person name="Grigoriev I."/>
        </authorList>
    </citation>
    <scope>NUCLEOTIDE SEQUENCE</scope>
    <source>
        <strain evidence="2">CBS 269.34</strain>
    </source>
</reference>
<dbReference type="EMBL" id="MU004196">
    <property type="protein sequence ID" value="KAF2491239.1"/>
    <property type="molecule type" value="Genomic_DNA"/>
</dbReference>
<evidence type="ECO:0000313" key="2">
    <source>
        <dbReference type="EMBL" id="KAF2491239.1"/>
    </source>
</evidence>
<feature type="compositionally biased region" description="Basic residues" evidence="1">
    <location>
        <begin position="1"/>
        <end position="10"/>
    </location>
</feature>
<accession>A0A6A6QGL6</accession>
<dbReference type="OrthoDB" id="424402at2759"/>
<keyword evidence="3" id="KW-1185">Reference proteome</keyword>
<dbReference type="AlphaFoldDB" id="A0A6A6QGL6"/>
<feature type="compositionally biased region" description="Acidic residues" evidence="1">
    <location>
        <begin position="201"/>
        <end position="212"/>
    </location>
</feature>
<evidence type="ECO:0000313" key="3">
    <source>
        <dbReference type="Proteomes" id="UP000799750"/>
    </source>
</evidence>
<feature type="region of interest" description="Disordered" evidence="1">
    <location>
        <begin position="1"/>
        <end position="90"/>
    </location>
</feature>
<name>A0A6A6QGL6_9PEZI</name>
<sequence>MGKKNRKGRKSGQQPAPPAAPANNPNTNSNNPSKKRKRNPPNPNTTNDISNATKDTSHPPTDPGPPAKRPRHPSSVPAPLDPSTHLNPIDLLPPQIRNTLEARFAISHIHVSTNTKLSPKVRAVVDLLHPERKSAGKGLRKPVLVALTAASEAANKELSIADIAVGELQGMGVRVWRYAGLSSRVEVVREKGPAQGAEGVKEEEEGEDEAGFEEMRSENPLERQRVRAKPVLTVWLATCEIKDLEAGWRVKSVLGKED</sequence>
<dbReference type="Proteomes" id="UP000799750">
    <property type="component" value="Unassembled WGS sequence"/>
</dbReference>
<feature type="non-terminal residue" evidence="2">
    <location>
        <position position="258"/>
    </location>
</feature>